<feature type="compositionally biased region" description="Basic and acidic residues" evidence="8">
    <location>
        <begin position="831"/>
        <end position="841"/>
    </location>
</feature>
<dbReference type="PANTHER" id="PTHR11388:SF158">
    <property type="entry name" value="ORGANIC ANION TRANSPORTING POLYPEPTIDE 33EB"/>
    <property type="match status" value="1"/>
</dbReference>
<evidence type="ECO:0000256" key="1">
    <source>
        <dbReference type="ARBA" id="ARBA00004651"/>
    </source>
</evidence>
<feature type="transmembrane region" description="Helical" evidence="9">
    <location>
        <begin position="185"/>
        <end position="207"/>
    </location>
</feature>
<feature type="compositionally biased region" description="Polar residues" evidence="8">
    <location>
        <begin position="845"/>
        <end position="863"/>
    </location>
</feature>
<dbReference type="OrthoDB" id="5062115at2759"/>
<feature type="compositionally biased region" description="Basic and acidic residues" evidence="8">
    <location>
        <begin position="713"/>
        <end position="722"/>
    </location>
</feature>
<evidence type="ECO:0000256" key="8">
    <source>
        <dbReference type="SAM" id="MobiDB-lite"/>
    </source>
</evidence>
<feature type="region of interest" description="Disordered" evidence="8">
    <location>
        <begin position="914"/>
        <end position="1002"/>
    </location>
</feature>
<evidence type="ECO:0000256" key="3">
    <source>
        <dbReference type="ARBA" id="ARBA00022475"/>
    </source>
</evidence>
<feature type="transmembrane region" description="Helical" evidence="9">
    <location>
        <begin position="91"/>
        <end position="110"/>
    </location>
</feature>
<evidence type="ECO:0000313" key="11">
    <source>
        <dbReference type="EMBL" id="RLU14776.1"/>
    </source>
</evidence>
<feature type="compositionally biased region" description="Basic and acidic residues" evidence="8">
    <location>
        <begin position="990"/>
        <end position="1002"/>
    </location>
</feature>
<dbReference type="GO" id="GO:0043252">
    <property type="term" value="P:sodium-independent organic anion transport"/>
    <property type="evidence" value="ECO:0007669"/>
    <property type="project" value="TreeGrafter"/>
</dbReference>
<reference evidence="11" key="1">
    <citation type="journal article" date="2018" name="Genome Res.">
        <title>The genomic architecture and molecular evolution of ant odorant receptors.</title>
        <authorList>
            <person name="McKenzie S.K."/>
            <person name="Kronauer D.J.C."/>
        </authorList>
    </citation>
    <scope>NUCLEOTIDE SEQUENCE [LARGE SCALE GENOMIC DNA]</scope>
    <source>
        <strain evidence="11">Clonal line C1</strain>
    </source>
</reference>
<keyword evidence="6 9" id="KW-0472">Membrane</keyword>
<comment type="similarity">
    <text evidence="2">Belongs to the organo anion transporter (TC 2.A.60) family.</text>
</comment>
<dbReference type="Gene3D" id="1.20.1250.20">
    <property type="entry name" value="MFS general substrate transporter like domains"/>
    <property type="match status" value="1"/>
</dbReference>
<keyword evidence="4 9" id="KW-0812">Transmembrane</keyword>
<evidence type="ECO:0000256" key="5">
    <source>
        <dbReference type="ARBA" id="ARBA00022989"/>
    </source>
</evidence>
<feature type="transmembrane region" description="Helical" evidence="9">
    <location>
        <begin position="393"/>
        <end position="411"/>
    </location>
</feature>
<feature type="compositionally biased region" description="Basic and acidic residues" evidence="8">
    <location>
        <begin position="805"/>
        <end position="820"/>
    </location>
</feature>
<name>A0A3L8D3G0_OOCBI</name>
<organism evidence="11">
    <name type="scientific">Ooceraea biroi</name>
    <name type="common">Clonal raider ant</name>
    <name type="synonym">Cerapachys biroi</name>
    <dbReference type="NCBI Taxonomy" id="2015173"/>
    <lineage>
        <taxon>Eukaryota</taxon>
        <taxon>Metazoa</taxon>
        <taxon>Ecdysozoa</taxon>
        <taxon>Arthropoda</taxon>
        <taxon>Hexapoda</taxon>
        <taxon>Insecta</taxon>
        <taxon>Pterygota</taxon>
        <taxon>Neoptera</taxon>
        <taxon>Endopterygota</taxon>
        <taxon>Hymenoptera</taxon>
        <taxon>Apocrita</taxon>
        <taxon>Aculeata</taxon>
        <taxon>Formicoidea</taxon>
        <taxon>Formicidae</taxon>
        <taxon>Dorylinae</taxon>
        <taxon>Ooceraea</taxon>
    </lineage>
</organism>
<evidence type="ECO:0000256" key="4">
    <source>
        <dbReference type="ARBA" id="ARBA00022692"/>
    </source>
</evidence>
<keyword evidence="7" id="KW-1015">Disulfide bond</keyword>
<feature type="compositionally biased region" description="Basic and acidic residues" evidence="8">
    <location>
        <begin position="864"/>
        <end position="875"/>
    </location>
</feature>
<dbReference type="InterPro" id="IPR036259">
    <property type="entry name" value="MFS_trans_sf"/>
</dbReference>
<sequence>MTVRNFSEVLRSRSQMDADLSGPANPIPDQSIDCGCGQMQCPKLAKYATRELFMGLICWIGVVQAASHSYFYVTGSTIARRFQIDPYLMNWILVVAELTPFIFGLAVAYWGDRIHRAAWIGALILLQSVSYFIMIIPHLTHRTRVIEETPNATHMSLYADDSPELCTRGISKIIVEEGEPCYSTMIVLIIVLIISGIGNIAYYALGISYLDDNTKQKHVTAFMGIIIAAKIIGMLFGFFLGWGCLRIDAENFNYIDSYQDQIGAWWLGFPILSVLLVVPGLLFSWFPRRLPSEVVEQAAASLLDGVTGLYNRAPHRKTNLKAGSPDFWPSLCRLMTNKVLMCNILATVLCATALVNFMIYENTFLESRFHMPKPTGMLLGFSDPLPSRLVTNITRPLLVGLIIIISGLVLAKSKPRPRFIIGYSLIVVSLILVIIISLIFVSCDKLPIVGMEKGSNGLLKYCNKDCRCSKDADFRPICESSGTFTYYNPCYAGCTTIIYVDNVKIYSGCSCVEEMKGWSNDQAKDGPCNSIKCQTGWMIFEFATSLVYALFASTFIGDLLINIRSVYKQDKAISIGFWMMWIAIFVYGPGRIFYELISHKTCQYWGNQKAICHLHNGQKFGEYLCYLTITFLLLSLLLKIVVWFFCKNLQLYKEVEDKDQKDAVKDVEQTTATAELEELMPVENNNTDNTTTQVEVVIEPESRTPPETMTVEENPRKEEESNQKSVPLRHGPLGPGDRRASPHPPANRNSQSVIQNPDSEDELDSSSDESRRRSSPQVAYTPLELDSDVESDLSNAGPRSRKRVPSKDYDQTSNDDDHLSSKTSSIKRHFPNPDHYEDARKASNYRFQNPGFQDGSSKTSSFEFSKRGQESDAPKQGDFNEVGIPIVDPFPDEKSDTNTVHLKDVKSLIDRYEQNASQETLDEDQLSVKSAEGTRNRSESKMGIPLVAMVPGRSSLRGQSASAIDSLPDVQDKSANLRSERSATHSPKNVVKESKPTHQTDL</sequence>
<feature type="compositionally biased region" description="Polar residues" evidence="8">
    <location>
        <begin position="683"/>
        <end position="694"/>
    </location>
</feature>
<gene>
    <name evidence="11" type="ORF">DMN91_012663</name>
</gene>
<evidence type="ECO:0000256" key="7">
    <source>
        <dbReference type="ARBA" id="ARBA00023157"/>
    </source>
</evidence>
<keyword evidence="5 9" id="KW-1133">Transmembrane helix</keyword>
<evidence type="ECO:0000256" key="6">
    <source>
        <dbReference type="ARBA" id="ARBA00023136"/>
    </source>
</evidence>
<feature type="transmembrane region" description="Helical" evidence="9">
    <location>
        <begin position="572"/>
        <end position="590"/>
    </location>
</feature>
<feature type="transmembrane region" description="Helical" evidence="9">
    <location>
        <begin position="420"/>
        <end position="441"/>
    </location>
</feature>
<dbReference type="PROSITE" id="PS51465">
    <property type="entry name" value="KAZAL_2"/>
    <property type="match status" value="1"/>
</dbReference>
<feature type="transmembrane region" description="Helical" evidence="9">
    <location>
        <begin position="52"/>
        <end position="71"/>
    </location>
</feature>
<keyword evidence="3" id="KW-1003">Cell membrane</keyword>
<feature type="transmembrane region" description="Helical" evidence="9">
    <location>
        <begin position="117"/>
        <end position="136"/>
    </location>
</feature>
<evidence type="ECO:0000256" key="9">
    <source>
        <dbReference type="SAM" id="Phobius"/>
    </source>
</evidence>
<feature type="transmembrane region" description="Helical" evidence="9">
    <location>
        <begin position="339"/>
        <end position="360"/>
    </location>
</feature>
<dbReference type="CDD" id="cd17336">
    <property type="entry name" value="MFS_SLCO_OATP"/>
    <property type="match status" value="1"/>
</dbReference>
<comment type="subcellular location">
    <subcellularLocation>
        <location evidence="1">Cell membrane</location>
        <topology evidence="1">Multi-pass membrane protein</topology>
    </subcellularLocation>
</comment>
<proteinExistence type="inferred from homology"/>
<feature type="transmembrane region" description="Helical" evidence="9">
    <location>
        <begin position="262"/>
        <end position="283"/>
    </location>
</feature>
<protein>
    <recommendedName>
        <fullName evidence="10">Kazal-like domain-containing protein</fullName>
    </recommendedName>
</protein>
<dbReference type="Proteomes" id="UP000279307">
    <property type="component" value="Chromosome 14"/>
</dbReference>
<feature type="compositionally biased region" description="Acidic residues" evidence="8">
    <location>
        <begin position="758"/>
        <end position="767"/>
    </location>
</feature>
<dbReference type="PANTHER" id="PTHR11388">
    <property type="entry name" value="ORGANIC ANION TRANSPORTER"/>
    <property type="match status" value="1"/>
</dbReference>
<evidence type="ECO:0000256" key="2">
    <source>
        <dbReference type="ARBA" id="ARBA00009657"/>
    </source>
</evidence>
<feature type="transmembrane region" description="Helical" evidence="9">
    <location>
        <begin position="537"/>
        <end position="560"/>
    </location>
</feature>
<evidence type="ECO:0000259" key="10">
    <source>
        <dbReference type="PROSITE" id="PS51465"/>
    </source>
</evidence>
<reference evidence="11" key="2">
    <citation type="submission" date="2018-07" db="EMBL/GenBank/DDBJ databases">
        <authorList>
            <person name="Mckenzie S.K."/>
            <person name="Kronauer D.J.C."/>
        </authorList>
    </citation>
    <scope>NUCLEOTIDE SEQUENCE</scope>
    <source>
        <strain evidence="11">Clonal line C1</strain>
    </source>
</reference>
<dbReference type="AlphaFoldDB" id="A0A3L8D3G0"/>
<dbReference type="EMBL" id="QOIP01000014">
    <property type="protein sequence ID" value="RLU14776.1"/>
    <property type="molecule type" value="Genomic_DNA"/>
</dbReference>
<feature type="domain" description="Kazal-like" evidence="10">
    <location>
        <begin position="456"/>
        <end position="513"/>
    </location>
</feature>
<dbReference type="GO" id="GO:0016323">
    <property type="term" value="C:basolateral plasma membrane"/>
    <property type="evidence" value="ECO:0007669"/>
    <property type="project" value="TreeGrafter"/>
</dbReference>
<feature type="region of interest" description="Disordered" evidence="8">
    <location>
        <begin position="679"/>
        <end position="900"/>
    </location>
</feature>
<accession>A0A3L8D3G0</accession>
<dbReference type="InterPro" id="IPR002350">
    <property type="entry name" value="Kazal_dom"/>
</dbReference>
<comment type="caution">
    <text evidence="11">The sequence shown here is derived from an EMBL/GenBank/DDBJ whole genome shotgun (WGS) entry which is preliminary data.</text>
</comment>
<dbReference type="Pfam" id="PF03137">
    <property type="entry name" value="OATP"/>
    <property type="match status" value="1"/>
</dbReference>
<dbReference type="InterPro" id="IPR004156">
    <property type="entry name" value="OATP"/>
</dbReference>
<feature type="compositionally biased region" description="Basic and acidic residues" evidence="8">
    <location>
        <begin position="891"/>
        <end position="900"/>
    </location>
</feature>
<feature type="transmembrane region" description="Helical" evidence="9">
    <location>
        <begin position="219"/>
        <end position="242"/>
    </location>
</feature>
<feature type="compositionally biased region" description="Polar residues" evidence="8">
    <location>
        <begin position="747"/>
        <end position="757"/>
    </location>
</feature>
<feature type="transmembrane region" description="Helical" evidence="9">
    <location>
        <begin position="623"/>
        <end position="646"/>
    </location>
</feature>
<dbReference type="GO" id="GO:0015347">
    <property type="term" value="F:sodium-independent organic anion transmembrane transporter activity"/>
    <property type="evidence" value="ECO:0007669"/>
    <property type="project" value="TreeGrafter"/>
</dbReference>
<dbReference type="SUPFAM" id="SSF103473">
    <property type="entry name" value="MFS general substrate transporter"/>
    <property type="match status" value="1"/>
</dbReference>